<proteinExistence type="predicted"/>
<feature type="region of interest" description="Disordered" evidence="1">
    <location>
        <begin position="77"/>
        <end position="121"/>
    </location>
</feature>
<dbReference type="EMBL" id="JANEYG010000096">
    <property type="protein sequence ID" value="KAJ8913323.1"/>
    <property type="molecule type" value="Genomic_DNA"/>
</dbReference>
<gene>
    <name evidence="3" type="ORF">NQ315_013293</name>
</gene>
<dbReference type="Pfam" id="PF00075">
    <property type="entry name" value="RNase_H"/>
    <property type="match status" value="1"/>
</dbReference>
<sequence>MFPSGSLVCYTDGSHTRNEYSGAVIYLENSGVLQRKSLGLYKLVQEKLMLVQECRDALESLAKQKEVVLVWVPGHMGIPGNERADQLARLGSGEPLRGRNQPLGSREDVSMGPLADGPTED</sequence>
<reference evidence="3 4" key="1">
    <citation type="journal article" date="2023" name="Insect Mol. Biol.">
        <title>Genome sequencing provides insights into the evolution of gene families encoding plant cell wall-degrading enzymes in longhorned beetles.</title>
        <authorList>
            <person name="Shin N.R."/>
            <person name="Okamura Y."/>
            <person name="Kirsch R."/>
            <person name="Pauchet Y."/>
        </authorList>
    </citation>
    <scope>NUCLEOTIDE SEQUENCE [LARGE SCALE GENOMIC DNA]</scope>
    <source>
        <strain evidence="3">EAD_L_NR</strain>
    </source>
</reference>
<dbReference type="GO" id="GO:0003676">
    <property type="term" value="F:nucleic acid binding"/>
    <property type="evidence" value="ECO:0007669"/>
    <property type="project" value="InterPro"/>
</dbReference>
<accession>A0AAV8VGJ2</accession>
<organism evidence="3 4">
    <name type="scientific">Exocentrus adspersus</name>
    <dbReference type="NCBI Taxonomy" id="1586481"/>
    <lineage>
        <taxon>Eukaryota</taxon>
        <taxon>Metazoa</taxon>
        <taxon>Ecdysozoa</taxon>
        <taxon>Arthropoda</taxon>
        <taxon>Hexapoda</taxon>
        <taxon>Insecta</taxon>
        <taxon>Pterygota</taxon>
        <taxon>Neoptera</taxon>
        <taxon>Endopterygota</taxon>
        <taxon>Coleoptera</taxon>
        <taxon>Polyphaga</taxon>
        <taxon>Cucujiformia</taxon>
        <taxon>Chrysomeloidea</taxon>
        <taxon>Cerambycidae</taxon>
        <taxon>Lamiinae</taxon>
        <taxon>Acanthocinini</taxon>
        <taxon>Exocentrus</taxon>
    </lineage>
</organism>
<protein>
    <recommendedName>
        <fullName evidence="2">RNase H type-1 domain-containing protein</fullName>
    </recommendedName>
</protein>
<dbReference type="SUPFAM" id="SSF53098">
    <property type="entry name" value="Ribonuclease H-like"/>
    <property type="match status" value="1"/>
</dbReference>
<keyword evidence="4" id="KW-1185">Reference proteome</keyword>
<dbReference type="Gene3D" id="3.30.420.10">
    <property type="entry name" value="Ribonuclease H-like superfamily/Ribonuclease H"/>
    <property type="match status" value="1"/>
</dbReference>
<evidence type="ECO:0000313" key="4">
    <source>
        <dbReference type="Proteomes" id="UP001159042"/>
    </source>
</evidence>
<name>A0AAV8VGJ2_9CUCU</name>
<dbReference type="PROSITE" id="PS50879">
    <property type="entry name" value="RNASE_H_1"/>
    <property type="match status" value="1"/>
</dbReference>
<dbReference type="AlphaFoldDB" id="A0AAV8VGJ2"/>
<dbReference type="InterPro" id="IPR036397">
    <property type="entry name" value="RNaseH_sf"/>
</dbReference>
<dbReference type="GO" id="GO:0004523">
    <property type="term" value="F:RNA-DNA hybrid ribonuclease activity"/>
    <property type="evidence" value="ECO:0007669"/>
    <property type="project" value="InterPro"/>
</dbReference>
<evidence type="ECO:0000313" key="3">
    <source>
        <dbReference type="EMBL" id="KAJ8913323.1"/>
    </source>
</evidence>
<dbReference type="InterPro" id="IPR002156">
    <property type="entry name" value="RNaseH_domain"/>
</dbReference>
<feature type="domain" description="RNase H type-1" evidence="2">
    <location>
        <begin position="1"/>
        <end position="93"/>
    </location>
</feature>
<dbReference type="Proteomes" id="UP001159042">
    <property type="component" value="Unassembled WGS sequence"/>
</dbReference>
<evidence type="ECO:0000256" key="1">
    <source>
        <dbReference type="SAM" id="MobiDB-lite"/>
    </source>
</evidence>
<evidence type="ECO:0000259" key="2">
    <source>
        <dbReference type="PROSITE" id="PS50879"/>
    </source>
</evidence>
<dbReference type="InterPro" id="IPR012337">
    <property type="entry name" value="RNaseH-like_sf"/>
</dbReference>
<comment type="caution">
    <text evidence="3">The sequence shown here is derived from an EMBL/GenBank/DDBJ whole genome shotgun (WGS) entry which is preliminary data.</text>
</comment>